<accession>A0A2U2I4L4</accession>
<dbReference type="InterPro" id="IPR038765">
    <property type="entry name" value="Papain-like_cys_pep_sf"/>
</dbReference>
<dbReference type="SMART" id="SM00460">
    <property type="entry name" value="TGc"/>
    <property type="match status" value="1"/>
</dbReference>
<proteinExistence type="predicted"/>
<feature type="transmembrane region" description="Helical" evidence="1">
    <location>
        <begin position="25"/>
        <end position="42"/>
    </location>
</feature>
<protein>
    <submittedName>
        <fullName evidence="3">DUF3488 domain-containing protein</fullName>
    </submittedName>
</protein>
<dbReference type="Proteomes" id="UP000241421">
    <property type="component" value="Unassembled WGS sequence"/>
</dbReference>
<keyword evidence="1" id="KW-1133">Transmembrane helix</keyword>
<dbReference type="Gene3D" id="3.10.620.30">
    <property type="match status" value="1"/>
</dbReference>
<dbReference type="InterPro" id="IPR002931">
    <property type="entry name" value="Transglutaminase-like"/>
</dbReference>
<dbReference type="InterPro" id="IPR025403">
    <property type="entry name" value="TgpA-like_C"/>
</dbReference>
<dbReference type="Pfam" id="PF13559">
    <property type="entry name" value="DUF4129"/>
    <property type="match status" value="1"/>
</dbReference>
<evidence type="ECO:0000259" key="2">
    <source>
        <dbReference type="SMART" id="SM00460"/>
    </source>
</evidence>
<dbReference type="Pfam" id="PF11992">
    <property type="entry name" value="TgpA_N"/>
    <property type="match status" value="1"/>
</dbReference>
<keyword evidence="4" id="KW-1185">Reference proteome</keyword>
<organism evidence="3 4">
    <name type="scientific">Massilia glaciei</name>
    <dbReference type="NCBI Taxonomy" id="1524097"/>
    <lineage>
        <taxon>Bacteria</taxon>
        <taxon>Pseudomonadati</taxon>
        <taxon>Pseudomonadota</taxon>
        <taxon>Betaproteobacteria</taxon>
        <taxon>Burkholderiales</taxon>
        <taxon>Oxalobacteraceae</taxon>
        <taxon>Telluria group</taxon>
        <taxon>Massilia</taxon>
    </lineage>
</organism>
<feature type="transmembrane region" description="Helical" evidence="1">
    <location>
        <begin position="177"/>
        <end position="196"/>
    </location>
</feature>
<feature type="transmembrane region" description="Helical" evidence="1">
    <location>
        <begin position="120"/>
        <end position="139"/>
    </location>
</feature>
<dbReference type="PANTHER" id="PTHR42736">
    <property type="entry name" value="PROTEIN-GLUTAMINE GAMMA-GLUTAMYLTRANSFERASE"/>
    <property type="match status" value="1"/>
</dbReference>
<dbReference type="OrthoDB" id="9804872at2"/>
<dbReference type="InterPro" id="IPR021878">
    <property type="entry name" value="TgpA_N"/>
</dbReference>
<reference evidence="3 4" key="1">
    <citation type="submission" date="2018-04" db="EMBL/GenBank/DDBJ databases">
        <title>Massilia violaceinigra sp. nov., a novel purple-pigmented bacterium isolated from Tianshan glacier, Xinjiang, China.</title>
        <authorList>
            <person name="Wang H."/>
        </authorList>
    </citation>
    <scope>NUCLEOTIDE SEQUENCE [LARGE SCALE GENOMIC DNA]</scope>
    <source>
        <strain evidence="3 4">B448-2</strain>
    </source>
</reference>
<dbReference type="RefSeq" id="WP_106756633.1">
    <property type="nucleotide sequence ID" value="NZ_PXWF02000083.1"/>
</dbReference>
<gene>
    <name evidence="3" type="ORF">C7C56_006415</name>
</gene>
<feature type="transmembrane region" description="Helical" evidence="1">
    <location>
        <begin position="571"/>
        <end position="590"/>
    </location>
</feature>
<comment type="caution">
    <text evidence="3">The sequence shown here is derived from an EMBL/GenBank/DDBJ whole genome shotgun (WGS) entry which is preliminary data.</text>
</comment>
<dbReference type="Pfam" id="PF01841">
    <property type="entry name" value="Transglut_core"/>
    <property type="match status" value="1"/>
</dbReference>
<evidence type="ECO:0000313" key="3">
    <source>
        <dbReference type="EMBL" id="PWF54569.1"/>
    </source>
</evidence>
<keyword evidence="1" id="KW-0472">Membrane</keyword>
<name>A0A2U2I4L4_9BURK</name>
<evidence type="ECO:0000256" key="1">
    <source>
        <dbReference type="SAM" id="Phobius"/>
    </source>
</evidence>
<dbReference type="EMBL" id="PXWF02000083">
    <property type="protein sequence ID" value="PWF54569.1"/>
    <property type="molecule type" value="Genomic_DNA"/>
</dbReference>
<feature type="domain" description="Transglutaminase-like" evidence="2">
    <location>
        <begin position="423"/>
        <end position="494"/>
    </location>
</feature>
<keyword evidence="1" id="KW-0812">Transmembrane</keyword>
<dbReference type="SUPFAM" id="SSF54001">
    <property type="entry name" value="Cysteine proteinases"/>
    <property type="match status" value="1"/>
</dbReference>
<dbReference type="InterPro" id="IPR052901">
    <property type="entry name" value="Bact_TGase-like"/>
</dbReference>
<dbReference type="PANTHER" id="PTHR42736:SF1">
    <property type="entry name" value="PROTEIN-GLUTAMINE GAMMA-GLUTAMYLTRANSFERASE"/>
    <property type="match status" value="1"/>
</dbReference>
<feature type="transmembrane region" description="Helical" evidence="1">
    <location>
        <begin position="145"/>
        <end position="165"/>
    </location>
</feature>
<feature type="transmembrane region" description="Helical" evidence="1">
    <location>
        <begin position="72"/>
        <end position="88"/>
    </location>
</feature>
<sequence>MSATAAPAQRGALARLAFGLARDKADTLLLLAAALLVIAPHADHLPGWISALCAVMLLWRALITFRGTRMPPLALLLPVAMGAMFGVYRTYHTLLGREAGVAMLVLLVTMKMLEMHAKRDLFVVIFLCFFLQLTHFFYAQGIGSALLMVVAIVTLLTAQLSFQYTGQRPPLLGRLRLGATILGLAAPLAVLLFVFFPRIQGPLWGMPGDAKSGRTGMSDSMSPGNLSSLAQSEETAFRVKFIDPAPPQSQMYWRGIVLSRFDGRTWSRMPQRLGAPAAKADPLVLTLRGPGIRHQVTLEPFKNNWLFALEAPVKPPYMDGNPVRVTGELEMRADFALEQRVRYEVVSNPQFTLQAQQDPANMAAWLELPPGYNPLTMQAGAELRKLDDPRQRVQAALARFNRENFSYTLEPPLLGRDSVDEFMYTTKAGFCEHYAGSFVFLMRAAGVPARVVAGYQGGEANPFDGFFTVRQMDAHAWAEVWFEGSGWTRVDPTAAVSPERIQSSGARARQREAPFGIESLGAVINLNPHTSPWLTELRLRIGAVNNGWNQWVLNYTPERQRSFLGSLRAVLGYWDVLLALLAIAAGAVLVRTLQLRSRTDPIDALYSQLCQQLAKAGLARAPHEGPGAYAARVGAHAMAPANKAAATRFLALYSAHKYGPRAPQPKLAGTLRRLLNAAKATN</sequence>
<evidence type="ECO:0000313" key="4">
    <source>
        <dbReference type="Proteomes" id="UP000241421"/>
    </source>
</evidence>
<dbReference type="AlphaFoldDB" id="A0A2U2I4L4"/>